<sequence>MGPAAPAHHPVLPDFGRALRGPVPHLRLHAPLERRPRGPHTGSHNRHSDCNVCDGLL</sequence>
<evidence type="ECO:0000313" key="2">
    <source>
        <dbReference type="EMBL" id="JAH18570.1"/>
    </source>
</evidence>
<evidence type="ECO:0000256" key="1">
    <source>
        <dbReference type="SAM" id="MobiDB-lite"/>
    </source>
</evidence>
<organism evidence="2">
    <name type="scientific">Anguilla anguilla</name>
    <name type="common">European freshwater eel</name>
    <name type="synonym">Muraena anguilla</name>
    <dbReference type="NCBI Taxonomy" id="7936"/>
    <lineage>
        <taxon>Eukaryota</taxon>
        <taxon>Metazoa</taxon>
        <taxon>Chordata</taxon>
        <taxon>Craniata</taxon>
        <taxon>Vertebrata</taxon>
        <taxon>Euteleostomi</taxon>
        <taxon>Actinopterygii</taxon>
        <taxon>Neopterygii</taxon>
        <taxon>Teleostei</taxon>
        <taxon>Anguilliformes</taxon>
        <taxon>Anguillidae</taxon>
        <taxon>Anguilla</taxon>
    </lineage>
</organism>
<feature type="region of interest" description="Disordered" evidence="1">
    <location>
        <begin position="28"/>
        <end position="57"/>
    </location>
</feature>
<reference evidence="2" key="2">
    <citation type="journal article" date="2015" name="Fish Shellfish Immunol.">
        <title>Early steps in the European eel (Anguilla anguilla)-Vibrio vulnificus interaction in the gills: Role of the RtxA13 toxin.</title>
        <authorList>
            <person name="Callol A."/>
            <person name="Pajuelo D."/>
            <person name="Ebbesson L."/>
            <person name="Teles M."/>
            <person name="MacKenzie S."/>
            <person name="Amaro C."/>
        </authorList>
    </citation>
    <scope>NUCLEOTIDE SEQUENCE</scope>
</reference>
<dbReference type="AlphaFoldDB" id="A0A0E9QQM4"/>
<name>A0A0E9QQM4_ANGAN</name>
<proteinExistence type="predicted"/>
<reference evidence="2" key="1">
    <citation type="submission" date="2014-11" db="EMBL/GenBank/DDBJ databases">
        <authorList>
            <person name="Amaro Gonzalez C."/>
        </authorList>
    </citation>
    <scope>NUCLEOTIDE SEQUENCE</scope>
</reference>
<dbReference type="EMBL" id="GBXM01090007">
    <property type="protein sequence ID" value="JAH18570.1"/>
    <property type="molecule type" value="Transcribed_RNA"/>
</dbReference>
<accession>A0A0E9QQM4</accession>
<protein>
    <submittedName>
        <fullName evidence="2">Uncharacterized protein</fullName>
    </submittedName>
</protein>